<dbReference type="KEGG" id="aamy:GFC30_2382"/>
<reference evidence="2 3" key="1">
    <citation type="journal article" date="2006" name="Syst. Appl. Microbiol.">
        <title>Anoxybacillus amylolyticus sp. nov., a thermophilic amylase producing bacterium isolated from Mount Rittmann (Antarctica).</title>
        <authorList>
            <person name="Poli A."/>
            <person name="Esposito E."/>
            <person name="Lama L."/>
            <person name="Orlando P."/>
            <person name="Nicolaus G."/>
            <person name="de Appolonia F."/>
            <person name="Gambacorta A."/>
            <person name="Nicolaus B."/>
        </authorList>
    </citation>
    <scope>NUCLEOTIDE SEQUENCE [LARGE SCALE GENOMIC DNA]</scope>
    <source>
        <strain evidence="2 3">DSM 15939</strain>
    </source>
</reference>
<dbReference type="OrthoDB" id="2988195at2"/>
<accession>A0A160F6P6</accession>
<dbReference type="AlphaFoldDB" id="A0A160F6P6"/>
<evidence type="ECO:0000313" key="3">
    <source>
        <dbReference type="Proteomes" id="UP000076865"/>
    </source>
</evidence>
<keyword evidence="1" id="KW-0472">Membrane</keyword>
<keyword evidence="1" id="KW-1133">Transmembrane helix</keyword>
<evidence type="ECO:0000256" key="1">
    <source>
        <dbReference type="SAM" id="Phobius"/>
    </source>
</evidence>
<dbReference type="InterPro" id="IPR014231">
    <property type="entry name" value="Spore_YpjB"/>
</dbReference>
<gene>
    <name evidence="2" type="primary">ypjB</name>
    <name evidence="2" type="ORF">GFC30_2382</name>
</gene>
<organism evidence="2 3">
    <name type="scientific">Anoxybacteroides amylolyticum</name>
    <dbReference type="NCBI Taxonomy" id="294699"/>
    <lineage>
        <taxon>Bacteria</taxon>
        <taxon>Bacillati</taxon>
        <taxon>Bacillota</taxon>
        <taxon>Bacilli</taxon>
        <taxon>Bacillales</taxon>
        <taxon>Anoxybacillaceae</taxon>
        <taxon>Anoxybacteroides</taxon>
    </lineage>
</organism>
<dbReference type="PATRIC" id="fig|294699.3.peg.2451"/>
<sequence>MRRIVMFWMVIIFLFPAAAYATHHEDSWQRLDKISDEALQLAKNKRFQEAKEVLDYFSNEFLKLNARDRLHSMDELRAITVTHEKAVKTVTASTLPAEARIDQVAQFRLVIDAIRSDYQPLWTEMEQAVMGAFQQMEATVKKGDNTQFPTALAKFLHEYEIIEPSVKIDVAPERAKKVDEDIANLQTEQFRALPQAKQIEVLAQTKADVEALFAEVKKDEADPSLWWVMISTGGIIVATLTYVGFRKYRGEKQKTRAQEKE</sequence>
<protein>
    <submittedName>
        <fullName evidence="2">Sporulation protein YpjB</fullName>
    </submittedName>
</protein>
<evidence type="ECO:0000313" key="2">
    <source>
        <dbReference type="EMBL" id="ANB61543.1"/>
    </source>
</evidence>
<keyword evidence="3" id="KW-1185">Reference proteome</keyword>
<name>A0A160F6P6_9BACL</name>
<dbReference type="Proteomes" id="UP000076865">
    <property type="component" value="Chromosome"/>
</dbReference>
<keyword evidence="1" id="KW-0812">Transmembrane</keyword>
<dbReference type="NCBIfam" id="TIGR02878">
    <property type="entry name" value="spore_ypjB"/>
    <property type="match status" value="1"/>
</dbReference>
<dbReference type="Pfam" id="PF09577">
    <property type="entry name" value="Spore_YpjB"/>
    <property type="match status" value="1"/>
</dbReference>
<dbReference type="RefSeq" id="WP_066325780.1">
    <property type="nucleotide sequence ID" value="NZ_CP015438.1"/>
</dbReference>
<dbReference type="EMBL" id="CP015438">
    <property type="protein sequence ID" value="ANB61543.1"/>
    <property type="molecule type" value="Genomic_DNA"/>
</dbReference>
<feature type="transmembrane region" description="Helical" evidence="1">
    <location>
        <begin position="225"/>
        <end position="245"/>
    </location>
</feature>
<proteinExistence type="predicted"/>